<accession>A0A4C1V143</accession>
<gene>
    <name evidence="2" type="ORF">EVAR_24647_1</name>
</gene>
<dbReference type="Proteomes" id="UP000299102">
    <property type="component" value="Unassembled WGS sequence"/>
</dbReference>
<sequence length="118" mass="13938">MRDVCDRGIVTILKKNVVRSYEEISIKDAKKNVPETDSDHPTNKYENINESEVYQDNDNWKGVVFAHLCGKETQGQIEKLEPFTMIQYQSRSTNDHCHQYGDDIKHRRRILPFEVRRV</sequence>
<dbReference type="EMBL" id="BGZK01000260">
    <property type="protein sequence ID" value="GBP32483.1"/>
    <property type="molecule type" value="Genomic_DNA"/>
</dbReference>
<proteinExistence type="predicted"/>
<comment type="caution">
    <text evidence="2">The sequence shown here is derived from an EMBL/GenBank/DDBJ whole genome shotgun (WGS) entry which is preliminary data.</text>
</comment>
<feature type="region of interest" description="Disordered" evidence="1">
    <location>
        <begin position="31"/>
        <end position="50"/>
    </location>
</feature>
<protein>
    <submittedName>
        <fullName evidence="2">Uncharacterized protein</fullName>
    </submittedName>
</protein>
<evidence type="ECO:0000313" key="2">
    <source>
        <dbReference type="EMBL" id="GBP32483.1"/>
    </source>
</evidence>
<organism evidence="2 3">
    <name type="scientific">Eumeta variegata</name>
    <name type="common">Bagworm moth</name>
    <name type="synonym">Eumeta japonica</name>
    <dbReference type="NCBI Taxonomy" id="151549"/>
    <lineage>
        <taxon>Eukaryota</taxon>
        <taxon>Metazoa</taxon>
        <taxon>Ecdysozoa</taxon>
        <taxon>Arthropoda</taxon>
        <taxon>Hexapoda</taxon>
        <taxon>Insecta</taxon>
        <taxon>Pterygota</taxon>
        <taxon>Neoptera</taxon>
        <taxon>Endopterygota</taxon>
        <taxon>Lepidoptera</taxon>
        <taxon>Glossata</taxon>
        <taxon>Ditrysia</taxon>
        <taxon>Tineoidea</taxon>
        <taxon>Psychidae</taxon>
        <taxon>Oiketicinae</taxon>
        <taxon>Eumeta</taxon>
    </lineage>
</organism>
<dbReference type="AlphaFoldDB" id="A0A4C1V143"/>
<evidence type="ECO:0000313" key="3">
    <source>
        <dbReference type="Proteomes" id="UP000299102"/>
    </source>
</evidence>
<keyword evidence="3" id="KW-1185">Reference proteome</keyword>
<evidence type="ECO:0000256" key="1">
    <source>
        <dbReference type="SAM" id="MobiDB-lite"/>
    </source>
</evidence>
<name>A0A4C1V143_EUMVA</name>
<reference evidence="2 3" key="1">
    <citation type="journal article" date="2019" name="Commun. Biol.">
        <title>The bagworm genome reveals a unique fibroin gene that provides high tensile strength.</title>
        <authorList>
            <person name="Kono N."/>
            <person name="Nakamura H."/>
            <person name="Ohtoshi R."/>
            <person name="Tomita M."/>
            <person name="Numata K."/>
            <person name="Arakawa K."/>
        </authorList>
    </citation>
    <scope>NUCLEOTIDE SEQUENCE [LARGE SCALE GENOMIC DNA]</scope>
</reference>
<feature type="compositionally biased region" description="Basic and acidic residues" evidence="1">
    <location>
        <begin position="31"/>
        <end position="43"/>
    </location>
</feature>